<evidence type="ECO:0000313" key="2">
    <source>
        <dbReference type="EMBL" id="WOG96047.1"/>
    </source>
</evidence>
<gene>
    <name evidence="2" type="ORF">DCAR_0415377</name>
</gene>
<feature type="chain" id="PRO_5042237371" evidence="1">
    <location>
        <begin position="25"/>
        <end position="83"/>
    </location>
</feature>
<reference evidence="2" key="1">
    <citation type="journal article" date="2016" name="Nat. Genet.">
        <title>A high-quality carrot genome assembly provides new insights into carotenoid accumulation and asterid genome evolution.</title>
        <authorList>
            <person name="Iorizzo M."/>
            <person name="Ellison S."/>
            <person name="Senalik D."/>
            <person name="Zeng P."/>
            <person name="Satapoomin P."/>
            <person name="Huang J."/>
            <person name="Bowman M."/>
            <person name="Iovene M."/>
            <person name="Sanseverino W."/>
            <person name="Cavagnaro P."/>
            <person name="Yildiz M."/>
            <person name="Macko-Podgorni A."/>
            <person name="Moranska E."/>
            <person name="Grzebelus E."/>
            <person name="Grzebelus D."/>
            <person name="Ashrafi H."/>
            <person name="Zheng Z."/>
            <person name="Cheng S."/>
            <person name="Spooner D."/>
            <person name="Van Deynze A."/>
            <person name="Simon P."/>
        </authorList>
    </citation>
    <scope>NUCLEOTIDE SEQUENCE</scope>
    <source>
        <tissue evidence="2">Leaf</tissue>
    </source>
</reference>
<dbReference type="AlphaFoldDB" id="A0AAF1AWX6"/>
<dbReference type="EMBL" id="CP093346">
    <property type="protein sequence ID" value="WOG96047.1"/>
    <property type="molecule type" value="Genomic_DNA"/>
</dbReference>
<keyword evidence="3" id="KW-1185">Reference proteome</keyword>
<proteinExistence type="predicted"/>
<accession>A0AAF1AWX6</accession>
<evidence type="ECO:0000313" key="3">
    <source>
        <dbReference type="Proteomes" id="UP000077755"/>
    </source>
</evidence>
<protein>
    <submittedName>
        <fullName evidence="2">Uncharacterized protein</fullName>
    </submittedName>
</protein>
<reference evidence="2" key="2">
    <citation type="submission" date="2022-03" db="EMBL/GenBank/DDBJ databases">
        <title>Draft title - Genomic analysis of global carrot germplasm unveils the trajectory of domestication and the origin of high carotenoid orange carrot.</title>
        <authorList>
            <person name="Iorizzo M."/>
            <person name="Ellison S."/>
            <person name="Senalik D."/>
            <person name="Macko-Podgorni A."/>
            <person name="Grzebelus D."/>
            <person name="Bostan H."/>
            <person name="Rolling W."/>
            <person name="Curaba J."/>
            <person name="Simon P."/>
        </authorList>
    </citation>
    <scope>NUCLEOTIDE SEQUENCE</scope>
    <source>
        <tissue evidence="2">Leaf</tissue>
    </source>
</reference>
<organism evidence="2 3">
    <name type="scientific">Daucus carota subsp. sativus</name>
    <name type="common">Carrot</name>
    <dbReference type="NCBI Taxonomy" id="79200"/>
    <lineage>
        <taxon>Eukaryota</taxon>
        <taxon>Viridiplantae</taxon>
        <taxon>Streptophyta</taxon>
        <taxon>Embryophyta</taxon>
        <taxon>Tracheophyta</taxon>
        <taxon>Spermatophyta</taxon>
        <taxon>Magnoliopsida</taxon>
        <taxon>eudicotyledons</taxon>
        <taxon>Gunneridae</taxon>
        <taxon>Pentapetalae</taxon>
        <taxon>asterids</taxon>
        <taxon>campanulids</taxon>
        <taxon>Apiales</taxon>
        <taxon>Apiaceae</taxon>
        <taxon>Apioideae</taxon>
        <taxon>Scandiceae</taxon>
        <taxon>Daucinae</taxon>
        <taxon>Daucus</taxon>
        <taxon>Daucus sect. Daucus</taxon>
    </lineage>
</organism>
<sequence length="83" mass="9540">MVMTLASISLNMCIIFLYFSPISCDHSFCCGVLSHQLKEFVIDGNKVLYNVSSPDTRVDADDTSCWMKSRQLFIREPWTRIIT</sequence>
<evidence type="ECO:0000256" key="1">
    <source>
        <dbReference type="SAM" id="SignalP"/>
    </source>
</evidence>
<keyword evidence="1" id="KW-0732">Signal</keyword>
<dbReference type="Proteomes" id="UP000077755">
    <property type="component" value="Chromosome 4"/>
</dbReference>
<name>A0AAF1AWX6_DAUCS</name>
<feature type="signal peptide" evidence="1">
    <location>
        <begin position="1"/>
        <end position="24"/>
    </location>
</feature>